<dbReference type="SUPFAM" id="SSF52200">
    <property type="entry name" value="Toll/Interleukin receptor TIR domain"/>
    <property type="match status" value="1"/>
</dbReference>
<dbReference type="Pfam" id="PF13676">
    <property type="entry name" value="TIR_2"/>
    <property type="match status" value="1"/>
</dbReference>
<dbReference type="SMART" id="SM00255">
    <property type="entry name" value="TIR"/>
    <property type="match status" value="1"/>
</dbReference>
<evidence type="ECO:0000313" key="6">
    <source>
        <dbReference type="EMBL" id="EKC25856.1"/>
    </source>
</evidence>
<dbReference type="GO" id="GO:0007165">
    <property type="term" value="P:signal transduction"/>
    <property type="evidence" value="ECO:0007669"/>
    <property type="project" value="InterPro"/>
</dbReference>
<keyword evidence="5" id="KW-0472">Membrane</keyword>
<dbReference type="InterPro" id="IPR035897">
    <property type="entry name" value="Toll_tir_struct_dom_sf"/>
</dbReference>
<evidence type="ECO:0000256" key="4">
    <source>
        <dbReference type="ARBA" id="ARBA00022989"/>
    </source>
</evidence>
<evidence type="ECO:0000256" key="2">
    <source>
        <dbReference type="ARBA" id="ARBA00022692"/>
    </source>
</evidence>
<name>K1QWA8_MAGGI</name>
<keyword evidence="4" id="KW-1133">Transmembrane helix</keyword>
<dbReference type="EMBL" id="JH816021">
    <property type="protein sequence ID" value="EKC25856.1"/>
    <property type="molecule type" value="Genomic_DNA"/>
</dbReference>
<keyword evidence="2" id="KW-0812">Transmembrane</keyword>
<comment type="subcellular location">
    <subcellularLocation>
        <location evidence="1">Membrane</location>
    </subcellularLocation>
</comment>
<dbReference type="PANTHER" id="PTHR24365:SF541">
    <property type="entry name" value="PROTEIN TOLL-RELATED"/>
    <property type="match status" value="1"/>
</dbReference>
<dbReference type="InterPro" id="IPR000157">
    <property type="entry name" value="TIR_dom"/>
</dbReference>
<reference evidence="6" key="1">
    <citation type="journal article" date="2012" name="Nature">
        <title>The oyster genome reveals stress adaptation and complexity of shell formation.</title>
        <authorList>
            <person name="Zhang G."/>
            <person name="Fang X."/>
            <person name="Guo X."/>
            <person name="Li L."/>
            <person name="Luo R."/>
            <person name="Xu F."/>
            <person name="Yang P."/>
            <person name="Zhang L."/>
            <person name="Wang X."/>
            <person name="Qi H."/>
            <person name="Xiong Z."/>
            <person name="Que H."/>
            <person name="Xie Y."/>
            <person name="Holland P.W."/>
            <person name="Paps J."/>
            <person name="Zhu Y."/>
            <person name="Wu F."/>
            <person name="Chen Y."/>
            <person name="Wang J."/>
            <person name="Peng C."/>
            <person name="Meng J."/>
            <person name="Yang L."/>
            <person name="Liu J."/>
            <person name="Wen B."/>
            <person name="Zhang N."/>
            <person name="Huang Z."/>
            <person name="Zhu Q."/>
            <person name="Feng Y."/>
            <person name="Mount A."/>
            <person name="Hedgecock D."/>
            <person name="Xu Z."/>
            <person name="Liu Y."/>
            <person name="Domazet-Loso T."/>
            <person name="Du Y."/>
            <person name="Sun X."/>
            <person name="Zhang S."/>
            <person name="Liu B."/>
            <person name="Cheng P."/>
            <person name="Jiang X."/>
            <person name="Li J."/>
            <person name="Fan D."/>
            <person name="Wang W."/>
            <person name="Fu W."/>
            <person name="Wang T."/>
            <person name="Wang B."/>
            <person name="Zhang J."/>
            <person name="Peng Z."/>
            <person name="Li Y."/>
            <person name="Li N."/>
            <person name="Wang J."/>
            <person name="Chen M."/>
            <person name="He Y."/>
            <person name="Tan F."/>
            <person name="Song X."/>
            <person name="Zheng Q."/>
            <person name="Huang R."/>
            <person name="Yang H."/>
            <person name="Du X."/>
            <person name="Chen L."/>
            <person name="Yang M."/>
            <person name="Gaffney P.M."/>
            <person name="Wang S."/>
            <person name="Luo L."/>
            <person name="She Z."/>
            <person name="Ming Y."/>
            <person name="Huang W."/>
            <person name="Zhang S."/>
            <person name="Huang B."/>
            <person name="Zhang Y."/>
            <person name="Qu T."/>
            <person name="Ni P."/>
            <person name="Miao G."/>
            <person name="Wang J."/>
            <person name="Wang Q."/>
            <person name="Steinberg C.E."/>
            <person name="Wang H."/>
            <person name="Li N."/>
            <person name="Qian L."/>
            <person name="Zhang G."/>
            <person name="Li Y."/>
            <person name="Yang H."/>
            <person name="Liu X."/>
            <person name="Wang J."/>
            <person name="Yin Y."/>
            <person name="Wang J."/>
        </authorList>
    </citation>
    <scope>NUCLEOTIDE SEQUENCE [LARGE SCALE GENOMIC DNA]</scope>
    <source>
        <strain evidence="6">05x7-T-G4-1.051#20</strain>
    </source>
</reference>
<dbReference type="PANTHER" id="PTHR24365">
    <property type="entry name" value="TOLL-LIKE RECEPTOR"/>
    <property type="match status" value="1"/>
</dbReference>
<evidence type="ECO:0000256" key="1">
    <source>
        <dbReference type="ARBA" id="ARBA00004370"/>
    </source>
</evidence>
<protein>
    <submittedName>
        <fullName evidence="6">Toll-like receptor 13</fullName>
    </submittedName>
</protein>
<keyword evidence="6" id="KW-0675">Receptor</keyword>
<proteinExistence type="predicted"/>
<accession>K1QWA8</accession>
<dbReference type="Gene3D" id="3.40.50.10140">
    <property type="entry name" value="Toll/interleukin-1 receptor homology (TIR) domain"/>
    <property type="match status" value="1"/>
</dbReference>
<dbReference type="PROSITE" id="PS50104">
    <property type="entry name" value="TIR"/>
    <property type="match status" value="1"/>
</dbReference>
<keyword evidence="3" id="KW-0732">Signal</keyword>
<dbReference type="HOGENOM" id="CLU_053932_3_1_1"/>
<organism evidence="6">
    <name type="scientific">Magallana gigas</name>
    <name type="common">Pacific oyster</name>
    <name type="synonym">Crassostrea gigas</name>
    <dbReference type="NCBI Taxonomy" id="29159"/>
    <lineage>
        <taxon>Eukaryota</taxon>
        <taxon>Metazoa</taxon>
        <taxon>Spiralia</taxon>
        <taxon>Lophotrochozoa</taxon>
        <taxon>Mollusca</taxon>
        <taxon>Bivalvia</taxon>
        <taxon>Autobranchia</taxon>
        <taxon>Pteriomorphia</taxon>
        <taxon>Ostreida</taxon>
        <taxon>Ostreoidea</taxon>
        <taxon>Ostreidae</taxon>
        <taxon>Magallana</taxon>
    </lineage>
</organism>
<sequence>MHYQYDAFISYCGRELMFVLKEVLPRIEVDKNLRLLIRDRDYIPGIPKVDTIMSSLQESKRTVCIVSKKYLESKWRDYELNMAKVEGIKDRGSLDYVILILLPEVYNDEIPHKIIDLIRKDRYIEYPMESCAYDDFCDRLIKMNEE</sequence>
<dbReference type="InParanoid" id="K1QWA8"/>
<dbReference type="AlphaFoldDB" id="K1QWA8"/>
<gene>
    <name evidence="6" type="ORF">CGI_10012514</name>
</gene>
<dbReference type="GO" id="GO:0038023">
    <property type="term" value="F:signaling receptor activity"/>
    <property type="evidence" value="ECO:0007669"/>
    <property type="project" value="TreeGrafter"/>
</dbReference>
<dbReference type="GO" id="GO:0005886">
    <property type="term" value="C:plasma membrane"/>
    <property type="evidence" value="ECO:0007669"/>
    <property type="project" value="TreeGrafter"/>
</dbReference>
<evidence type="ECO:0000256" key="5">
    <source>
        <dbReference type="ARBA" id="ARBA00023136"/>
    </source>
</evidence>
<evidence type="ECO:0000256" key="3">
    <source>
        <dbReference type="ARBA" id="ARBA00022729"/>
    </source>
</evidence>